<dbReference type="InParanoid" id="F2UDE5"/>
<feature type="binding site" evidence="4">
    <location>
        <begin position="280"/>
        <end position="284"/>
    </location>
    <ligand>
        <name>ATP</name>
        <dbReference type="ChEBI" id="CHEBI:30616"/>
    </ligand>
</feature>
<dbReference type="Gene3D" id="3.30.420.150">
    <property type="entry name" value="Exopolyphosphatase. Domain 2"/>
    <property type="match status" value="1"/>
</dbReference>
<keyword evidence="8" id="KW-1185">Reference proteome</keyword>
<dbReference type="EMBL" id="GL832969">
    <property type="protein sequence ID" value="EGD74640.1"/>
    <property type="molecule type" value="Genomic_DNA"/>
</dbReference>
<reference evidence="7" key="1">
    <citation type="submission" date="2009-08" db="EMBL/GenBank/DDBJ databases">
        <title>Annotation of Salpingoeca rosetta.</title>
        <authorList>
            <consortium name="The Broad Institute Genome Sequencing Platform"/>
            <person name="Russ C."/>
            <person name="Cuomo C."/>
            <person name="Burger G."/>
            <person name="Gray M.W."/>
            <person name="Holland P.W.H."/>
            <person name="King N."/>
            <person name="Lang F.B.F."/>
            <person name="Roger A.J."/>
            <person name="Ruiz-Trillo I."/>
            <person name="Young S.K."/>
            <person name="Zeng Q."/>
            <person name="Gargeya S."/>
            <person name="Alvarado L."/>
            <person name="Berlin A."/>
            <person name="Chapman S.B."/>
            <person name="Chen Z."/>
            <person name="Freedman E."/>
            <person name="Gellesch M."/>
            <person name="Goldberg J."/>
            <person name="Griggs A."/>
            <person name="Gujja S."/>
            <person name="Heilman E."/>
            <person name="Heiman D."/>
            <person name="Howarth C."/>
            <person name="Mehta T."/>
            <person name="Neiman D."/>
            <person name="Pearson M."/>
            <person name="Roberts A."/>
            <person name="Saif S."/>
            <person name="Shea T."/>
            <person name="Shenoy N."/>
            <person name="Sisk P."/>
            <person name="Stolte C."/>
            <person name="Sykes S."/>
            <person name="White J."/>
            <person name="Yandava C."/>
            <person name="Haas B."/>
            <person name="Nusbaum C."/>
            <person name="Birren B."/>
        </authorList>
    </citation>
    <scope>NUCLEOTIDE SEQUENCE [LARGE SCALE GENOMIC DNA]</scope>
    <source>
        <strain evidence="7">ATCC 50818</strain>
    </source>
</reference>
<dbReference type="eggNOG" id="KOG1385">
    <property type="taxonomic scope" value="Eukaryota"/>
</dbReference>
<dbReference type="GeneID" id="16073470"/>
<evidence type="ECO:0000313" key="7">
    <source>
        <dbReference type="EMBL" id="EGD74640.1"/>
    </source>
</evidence>
<dbReference type="GO" id="GO:0005524">
    <property type="term" value="F:ATP binding"/>
    <property type="evidence" value="ECO:0007669"/>
    <property type="project" value="UniProtKB-KW"/>
</dbReference>
<evidence type="ECO:0000256" key="4">
    <source>
        <dbReference type="PIRSR" id="PIRSR600407-2"/>
    </source>
</evidence>
<evidence type="ECO:0000256" key="1">
    <source>
        <dbReference type="ARBA" id="ARBA00009283"/>
    </source>
</evidence>
<dbReference type="AlphaFoldDB" id="F2UDE5"/>
<keyword evidence="6" id="KW-0472">Membrane</keyword>
<accession>F2UDE5</accession>
<feature type="active site" description="Proton acceptor" evidence="3">
    <location>
        <position position="250"/>
    </location>
</feature>
<evidence type="ECO:0000256" key="3">
    <source>
        <dbReference type="PIRSR" id="PIRSR600407-1"/>
    </source>
</evidence>
<dbReference type="RefSeq" id="XP_004992897.1">
    <property type="nucleotide sequence ID" value="XM_004992840.1"/>
</dbReference>
<dbReference type="InterPro" id="IPR000407">
    <property type="entry name" value="GDA1_CD39_NTPase"/>
</dbReference>
<keyword evidence="4" id="KW-0067">ATP-binding</keyword>
<evidence type="ECO:0000256" key="6">
    <source>
        <dbReference type="SAM" id="Phobius"/>
    </source>
</evidence>
<dbReference type="KEGG" id="sre:PTSG_06005"/>
<comment type="similarity">
    <text evidence="1">Belongs to the GDA1/CD39 NTPase family.</text>
</comment>
<evidence type="ECO:0000313" key="8">
    <source>
        <dbReference type="Proteomes" id="UP000007799"/>
    </source>
</evidence>
<dbReference type="PANTHER" id="PTHR11782">
    <property type="entry name" value="ADENOSINE/GUANOSINE DIPHOSPHATASE"/>
    <property type="match status" value="1"/>
</dbReference>
<dbReference type="STRING" id="946362.F2UDE5"/>
<feature type="transmembrane region" description="Helical" evidence="6">
    <location>
        <begin position="94"/>
        <end position="113"/>
    </location>
</feature>
<evidence type="ECO:0000256" key="2">
    <source>
        <dbReference type="ARBA" id="ARBA00022801"/>
    </source>
</evidence>
<gene>
    <name evidence="7" type="ORF">PTSG_06005</name>
</gene>
<organism evidence="8">
    <name type="scientific">Salpingoeca rosetta (strain ATCC 50818 / BSB-021)</name>
    <dbReference type="NCBI Taxonomy" id="946362"/>
    <lineage>
        <taxon>Eukaryota</taxon>
        <taxon>Choanoflagellata</taxon>
        <taxon>Craspedida</taxon>
        <taxon>Salpingoecidae</taxon>
        <taxon>Salpingoeca</taxon>
    </lineage>
</organism>
<keyword evidence="4" id="KW-0547">Nucleotide-binding</keyword>
<dbReference type="PROSITE" id="PS01238">
    <property type="entry name" value="GDA1_CD39_NTPASE"/>
    <property type="match status" value="1"/>
</dbReference>
<name>F2UDE5_SALR5</name>
<keyword evidence="6" id="KW-1133">Transmembrane helix</keyword>
<dbReference type="Gene3D" id="3.30.420.40">
    <property type="match status" value="1"/>
</dbReference>
<dbReference type="OrthoDB" id="6372431at2759"/>
<sequence length="523" mass="56962">MKASRIVSTSQCQSPDVDLAQAHSHVAPIKSNAKRSATASAPAQSTTTAITSPRRRISATATATSAVPRASTDTDTMPPSKFQKYNIAGSSKSIFPLRILGAIVLIVLLVYLLEESRFTAPSDYYGIMMDAGSTGSRIHVFHFESNDPSSGHMVLKSEVFHALKPGLSSFADDPRAGAQSLVPLLELAMSTVPEQARAITPINLKATAGLRLLRPEQSKALLMEVETLLQSYPFLYDPEDAVEIMSGLDEGMFAWVTVNYLLESIALDAQHTCVVLDLGGGSTQIALASPEASPELRKSTTMGAEHHMFLYSHLGYGLMAGRGQMFGFEFKEGDTHVTGTSTIQSPCIPHDETLVYTYNDRKYRVTGATSVSAGDCMQRARHVIADPNGSFVRAPQQPPISKHQPIFAMSYYFDRAQDVGILGPDAEQGSLSIQHYKDVAERVCGMSTSELRSTFPNVSSEDAPYLCTDLCFISALLEHGFGIHDEQRIILARKLFYNGAAIETQWPLGAGLEELFEELEKLR</sequence>
<feature type="compositionally biased region" description="Low complexity" evidence="5">
    <location>
        <begin position="36"/>
        <end position="71"/>
    </location>
</feature>
<evidence type="ECO:0000256" key="5">
    <source>
        <dbReference type="SAM" id="MobiDB-lite"/>
    </source>
</evidence>
<feature type="region of interest" description="Disordered" evidence="5">
    <location>
        <begin position="29"/>
        <end position="78"/>
    </location>
</feature>
<proteinExistence type="inferred from homology"/>
<dbReference type="FunCoup" id="F2UDE5">
    <property type="interactions" value="998"/>
</dbReference>
<protein>
    <submittedName>
        <fullName evidence="7">Ectonucleoside triphosphate diphosphohydrolase 5</fullName>
    </submittedName>
</protein>
<dbReference type="Pfam" id="PF01150">
    <property type="entry name" value="GDA1_CD39"/>
    <property type="match status" value="1"/>
</dbReference>
<dbReference type="OMA" id="QWPEEKE"/>
<dbReference type="GO" id="GO:0016787">
    <property type="term" value="F:hydrolase activity"/>
    <property type="evidence" value="ECO:0007669"/>
    <property type="project" value="UniProtKB-KW"/>
</dbReference>
<keyword evidence="6" id="KW-0812">Transmembrane</keyword>
<dbReference type="Proteomes" id="UP000007799">
    <property type="component" value="Unassembled WGS sequence"/>
</dbReference>
<dbReference type="PANTHER" id="PTHR11782:SF127">
    <property type="entry name" value="NTPASE, ISOFORM F"/>
    <property type="match status" value="1"/>
</dbReference>
<keyword evidence="2 7" id="KW-0378">Hydrolase</keyword>